<evidence type="ECO:0000313" key="3">
    <source>
        <dbReference type="Proteomes" id="UP000319931"/>
    </source>
</evidence>
<name>A0A502FCJ2_9SPHN</name>
<proteinExistence type="predicted"/>
<dbReference type="OrthoDB" id="7597046at2"/>
<sequence length="114" mass="12401">MKRLHCTLTAAACALLATPCIAQETQLGSDRYAATVRSPDLHPTTLSGARHTLDRIDAAALAVCGVPSFSLREVIAAERRSACWREAMAGAMVRVDDPLLLHAYHRMTDRKAFP</sequence>
<gene>
    <name evidence="2" type="ORF">EAH76_22380</name>
</gene>
<dbReference type="AlphaFoldDB" id="A0A502FCJ2"/>
<comment type="caution">
    <text evidence="2">The sequence shown here is derived from an EMBL/GenBank/DDBJ whole genome shotgun (WGS) entry which is preliminary data.</text>
</comment>
<dbReference type="InterPro" id="IPR030972">
    <property type="entry name" value="UrcA_uranyl"/>
</dbReference>
<dbReference type="NCBIfam" id="TIGR04433">
    <property type="entry name" value="UrcA_uranyl"/>
    <property type="match status" value="1"/>
</dbReference>
<organism evidence="2 3">
    <name type="scientific">Sphingomonas glacialis</name>
    <dbReference type="NCBI Taxonomy" id="658225"/>
    <lineage>
        <taxon>Bacteria</taxon>
        <taxon>Pseudomonadati</taxon>
        <taxon>Pseudomonadota</taxon>
        <taxon>Alphaproteobacteria</taxon>
        <taxon>Sphingomonadales</taxon>
        <taxon>Sphingomonadaceae</taxon>
        <taxon>Sphingomonas</taxon>
    </lineage>
</organism>
<evidence type="ECO:0000256" key="1">
    <source>
        <dbReference type="SAM" id="SignalP"/>
    </source>
</evidence>
<evidence type="ECO:0000313" key="2">
    <source>
        <dbReference type="EMBL" id="TPG47158.1"/>
    </source>
</evidence>
<accession>A0A502FCJ2</accession>
<keyword evidence="1" id="KW-0732">Signal</keyword>
<dbReference type="EMBL" id="RCZC01000011">
    <property type="protein sequence ID" value="TPG47158.1"/>
    <property type="molecule type" value="Genomic_DNA"/>
</dbReference>
<protein>
    <submittedName>
        <fullName evidence="2">UrcA family protein</fullName>
    </submittedName>
</protein>
<dbReference type="Proteomes" id="UP000319931">
    <property type="component" value="Unassembled WGS sequence"/>
</dbReference>
<feature type="signal peptide" evidence="1">
    <location>
        <begin position="1"/>
        <end position="22"/>
    </location>
</feature>
<feature type="chain" id="PRO_5021329027" evidence="1">
    <location>
        <begin position="23"/>
        <end position="114"/>
    </location>
</feature>
<dbReference type="RefSeq" id="WP_140852488.1">
    <property type="nucleotide sequence ID" value="NZ_RCZC01000011.1"/>
</dbReference>
<keyword evidence="3" id="KW-1185">Reference proteome</keyword>
<reference evidence="2 3" key="1">
    <citation type="journal article" date="2019" name="Environ. Microbiol.">
        <title>Species interactions and distinct microbial communities in high Arctic permafrost affected cryosols are associated with the CH4 and CO2 gas fluxes.</title>
        <authorList>
            <person name="Altshuler I."/>
            <person name="Hamel J."/>
            <person name="Turney S."/>
            <person name="Magnuson E."/>
            <person name="Levesque R."/>
            <person name="Greer C."/>
            <person name="Whyte L.G."/>
        </authorList>
    </citation>
    <scope>NUCLEOTIDE SEQUENCE [LARGE SCALE GENOMIC DNA]</scope>
    <source>
        <strain evidence="2 3">E6.1</strain>
    </source>
</reference>